<dbReference type="GO" id="GO:0016491">
    <property type="term" value="F:oxidoreductase activity"/>
    <property type="evidence" value="ECO:0007669"/>
    <property type="project" value="UniProtKB-KW"/>
</dbReference>
<dbReference type="AlphaFoldDB" id="A0A2Z4G8W6"/>
<evidence type="ECO:0000256" key="1">
    <source>
        <dbReference type="ARBA" id="ARBA00023002"/>
    </source>
</evidence>
<protein>
    <submittedName>
        <fullName evidence="3">Oxidoreductase</fullName>
    </submittedName>
</protein>
<dbReference type="InterPro" id="IPR006311">
    <property type="entry name" value="TAT_signal"/>
</dbReference>
<dbReference type="Pfam" id="PF22725">
    <property type="entry name" value="GFO_IDH_MocA_C3"/>
    <property type="match status" value="1"/>
</dbReference>
<dbReference type="PANTHER" id="PTHR43818:SF11">
    <property type="entry name" value="BCDNA.GH03377"/>
    <property type="match status" value="1"/>
</dbReference>
<dbReference type="Gene3D" id="3.30.360.10">
    <property type="entry name" value="Dihydrodipicolinate Reductase, domain 2"/>
    <property type="match status" value="1"/>
</dbReference>
<evidence type="ECO:0000313" key="4">
    <source>
        <dbReference type="Proteomes" id="UP000249873"/>
    </source>
</evidence>
<dbReference type="Proteomes" id="UP000249873">
    <property type="component" value="Chromosome"/>
</dbReference>
<dbReference type="RefSeq" id="WP_111370686.1">
    <property type="nucleotide sequence ID" value="NZ_CP029480.1"/>
</dbReference>
<dbReference type="KEGG" id="als:DJ013_05150"/>
<sequence>MNNNRRDFLKKVVLNSAGVGLLGAIPNSIEAHKSIIVKPNTLKIWEKPRLKFAVIGMNHGHIYSMTEAIKRGGGELVSFYAKEAELNATYAKRYPEAKQAKSELEILENKDIKLVLSAGIPVERAPLGIRVMQAGKDYMSDKPGITTLKQLAKVRKVQKETGQIYTIVYSERLENRATVKASELVQAGAIGKVVQTIGLGPHRMRTETRPDWFFDMNQVGGIITDIASHQFDQFLHFTNSTEAKVLAAQVKNVNHPQYPGFEDFGDAMVQGNGGSGYIRIDWFSPEGLNTWGDGRLTILGTEGYIEIRKNIDIAKHDSGNHLYLVDNKETVHMDCKDIELPFGSQMVDDVLNRTNTAMSQEHCFLTMELALKAQKLGLKTY</sequence>
<dbReference type="SUPFAM" id="SSF55347">
    <property type="entry name" value="Glyceraldehyde-3-phosphate dehydrogenase-like, C-terminal domain"/>
    <property type="match status" value="1"/>
</dbReference>
<name>A0A2Z4G8W6_9BACT</name>
<evidence type="ECO:0000313" key="3">
    <source>
        <dbReference type="EMBL" id="AWV97584.1"/>
    </source>
</evidence>
<gene>
    <name evidence="3" type="ORF">DJ013_05150</name>
</gene>
<keyword evidence="1" id="KW-0560">Oxidoreductase</keyword>
<dbReference type="SUPFAM" id="SSF51735">
    <property type="entry name" value="NAD(P)-binding Rossmann-fold domains"/>
    <property type="match status" value="1"/>
</dbReference>
<dbReference type="PROSITE" id="PS51318">
    <property type="entry name" value="TAT"/>
    <property type="match status" value="1"/>
</dbReference>
<dbReference type="InterPro" id="IPR050463">
    <property type="entry name" value="Gfo/Idh/MocA_oxidrdct_glycsds"/>
</dbReference>
<keyword evidence="4" id="KW-1185">Reference proteome</keyword>
<dbReference type="InterPro" id="IPR055170">
    <property type="entry name" value="GFO_IDH_MocA-like_dom"/>
</dbReference>
<accession>A0A2Z4G8W6</accession>
<evidence type="ECO:0000259" key="2">
    <source>
        <dbReference type="Pfam" id="PF22725"/>
    </source>
</evidence>
<dbReference type="PANTHER" id="PTHR43818">
    <property type="entry name" value="BCDNA.GH03377"/>
    <property type="match status" value="1"/>
</dbReference>
<dbReference type="OrthoDB" id="9768836at2"/>
<dbReference type="EMBL" id="CP029480">
    <property type="protein sequence ID" value="AWV97584.1"/>
    <property type="molecule type" value="Genomic_DNA"/>
</dbReference>
<reference evidence="3 4" key="1">
    <citation type="submission" date="2018-05" db="EMBL/GenBank/DDBJ databases">
        <title>Complete genome sequence of Arcticibacterium luteifluviistationis SM1504T, a cytophagaceae bacterium isolated from Arctic surface seawater.</title>
        <authorList>
            <person name="Li Y."/>
            <person name="Qin Q.-L."/>
        </authorList>
    </citation>
    <scope>NUCLEOTIDE SEQUENCE [LARGE SCALE GENOMIC DNA]</scope>
    <source>
        <strain evidence="3 4">SM1504</strain>
    </source>
</reference>
<proteinExistence type="predicted"/>
<dbReference type="InterPro" id="IPR036291">
    <property type="entry name" value="NAD(P)-bd_dom_sf"/>
</dbReference>
<organism evidence="3 4">
    <name type="scientific">Arcticibacterium luteifluviistationis</name>
    <dbReference type="NCBI Taxonomy" id="1784714"/>
    <lineage>
        <taxon>Bacteria</taxon>
        <taxon>Pseudomonadati</taxon>
        <taxon>Bacteroidota</taxon>
        <taxon>Cytophagia</taxon>
        <taxon>Cytophagales</taxon>
        <taxon>Leadbetterellaceae</taxon>
        <taxon>Arcticibacterium</taxon>
    </lineage>
</organism>
<dbReference type="Gene3D" id="3.40.50.720">
    <property type="entry name" value="NAD(P)-binding Rossmann-like Domain"/>
    <property type="match status" value="1"/>
</dbReference>
<feature type="domain" description="GFO/IDH/MocA-like oxidoreductase" evidence="2">
    <location>
        <begin position="180"/>
        <end position="306"/>
    </location>
</feature>